<dbReference type="EMBL" id="JAPMIV010000059">
    <property type="protein sequence ID" value="MDV6376364.1"/>
    <property type="molecule type" value="Genomic_DNA"/>
</dbReference>
<gene>
    <name evidence="1" type="ORF">ORD21_17355</name>
</gene>
<name>A0ABU4DWD1_9DEIO</name>
<comment type="caution">
    <text evidence="1">The sequence shown here is derived from an EMBL/GenBank/DDBJ whole genome shotgun (WGS) entry which is preliminary data.</text>
</comment>
<evidence type="ECO:0000313" key="2">
    <source>
        <dbReference type="Proteomes" id="UP001276150"/>
    </source>
</evidence>
<evidence type="ECO:0008006" key="3">
    <source>
        <dbReference type="Google" id="ProtNLM"/>
    </source>
</evidence>
<keyword evidence="2" id="KW-1185">Reference proteome</keyword>
<proteinExistence type="predicted"/>
<sequence length="430" mass="45935">MAFLTVSGVPCGAPSSVTLPLTGRPWADVQLAAQRVPWSPGDQVQLAIEGGPTYSMTVERLGPSGGFLRARLVAGTGGLSKEIGSRWYQGVAPSQVLKDILSECGETAGEIDLPDAALAAWARPAGPAHEALRALMMRYPDRHWRVTPEGRVTVTVPVWPEHGTEPRVESEDPAQGNWTVGIDATLVPGVHVSLRRAEGEQIGKRVTRVTHMIAETYAYPRNQTQLRTVIGTGDGQDSGVSGLEAAVQRAVRWVDYLALFDAEVLRDHGDHTLDLRPSHPLLPEMTRVRLVQPIPGARVKLKAGGTVLISFQAGDPARPVVLHYGNATLERFELLTGLGQSIVVDDDRGEVSPDDALYANPTITVRDRDGQSIVMTPQLKTVTITGNGVINVNAPLVNLAGGGPAVARVGDQVDPVTYRIISGSSKVRSG</sequence>
<organism evidence="1 2">
    <name type="scientific">Deinococcus arenicola</name>
    <dbReference type="NCBI Taxonomy" id="2994950"/>
    <lineage>
        <taxon>Bacteria</taxon>
        <taxon>Thermotogati</taxon>
        <taxon>Deinococcota</taxon>
        <taxon>Deinococci</taxon>
        <taxon>Deinococcales</taxon>
        <taxon>Deinococcaceae</taxon>
        <taxon>Deinococcus</taxon>
    </lineage>
</organism>
<accession>A0ABU4DWD1</accession>
<dbReference type="Proteomes" id="UP001276150">
    <property type="component" value="Unassembled WGS sequence"/>
</dbReference>
<dbReference type="RefSeq" id="WP_317641724.1">
    <property type="nucleotide sequence ID" value="NZ_JAPMIV010000059.1"/>
</dbReference>
<evidence type="ECO:0000313" key="1">
    <source>
        <dbReference type="EMBL" id="MDV6376364.1"/>
    </source>
</evidence>
<reference evidence="1 2" key="1">
    <citation type="submission" date="2022-11" db="EMBL/GenBank/DDBJ databases">
        <title>Deinococcus ZS9-10, Low Temperature and Draught-tolerating, UV-resistant Bacteria from Continental Antarctica.</title>
        <authorList>
            <person name="Cheng L."/>
        </authorList>
    </citation>
    <scope>NUCLEOTIDE SEQUENCE [LARGE SCALE GENOMIC DNA]</scope>
    <source>
        <strain evidence="1 2">ZS9-10</strain>
    </source>
</reference>
<protein>
    <recommendedName>
        <fullName evidence="3">Phage tail protein</fullName>
    </recommendedName>
</protein>